<dbReference type="Pfam" id="PF00171">
    <property type="entry name" value="Aldedh"/>
    <property type="match status" value="1"/>
</dbReference>
<name>A0A356LCB9_9BURK</name>
<sequence>MQKYHLLINGQQCQSDGASFFPAFDPTKGEQVHLITQSTPDDVNNAVAAAKRAAAAWGQLRPLFRGRAMHAIAQLIRTNKAHLSSIESLNTGKTKGAADREMDIAAEYFEFFGNLTSQRGGELIDIGDGYHCFNQHEPYGVVGIITPWNLPLNQFARSAAAALAAGNTVVVKPSEHTSASTVELVTLIFQADIVAPGVINVVTGDGKIGSALVGHPDVAKVSFTGSVQTGKSVGALCASSVKPVTLELGGKSPNIVLADADLDRAVQGCIKGFVSNAGQVCIAGSRIFVHASIYDAFQEKLTEALSRLDQSRESWAPIITRQQYQKVLNFIAAGEKENLPLVYRSDASLVPQQGWFVPRVVFAVTDEDNCISSNEIFGSVAVLRKFESLQECIALANHTNFGLAAGVWGRDISSIHQLVSRIEAGQIFVNDYFAGGVENPLGGYKESGIGKEKGIQAYLNYQRSKNVVIALDPAQ</sequence>
<dbReference type="InterPro" id="IPR016163">
    <property type="entry name" value="Ald_DH_C"/>
</dbReference>
<dbReference type="Gene3D" id="3.40.309.10">
    <property type="entry name" value="Aldehyde Dehydrogenase, Chain A, domain 2"/>
    <property type="match status" value="1"/>
</dbReference>
<accession>A0A356LCB9</accession>
<dbReference type="SUPFAM" id="SSF53720">
    <property type="entry name" value="ALDH-like"/>
    <property type="match status" value="1"/>
</dbReference>
<evidence type="ECO:0000313" key="7">
    <source>
        <dbReference type="Proteomes" id="UP000264036"/>
    </source>
</evidence>
<dbReference type="InterPro" id="IPR015590">
    <property type="entry name" value="Aldehyde_DH_dom"/>
</dbReference>
<dbReference type="EMBL" id="DOEK01000007">
    <property type="protein sequence ID" value="HBP28650.1"/>
    <property type="molecule type" value="Genomic_DNA"/>
</dbReference>
<dbReference type="Gene3D" id="3.40.605.10">
    <property type="entry name" value="Aldehyde Dehydrogenase, Chain A, domain 1"/>
    <property type="match status" value="1"/>
</dbReference>
<feature type="active site" evidence="3">
    <location>
        <position position="247"/>
    </location>
</feature>
<dbReference type="InterPro" id="IPR029510">
    <property type="entry name" value="Ald_DH_CS_GLU"/>
</dbReference>
<dbReference type="InterPro" id="IPR016161">
    <property type="entry name" value="Ald_DH/histidinol_DH"/>
</dbReference>
<dbReference type="PROSITE" id="PS00070">
    <property type="entry name" value="ALDEHYDE_DEHYDR_CYS"/>
    <property type="match status" value="1"/>
</dbReference>
<evidence type="ECO:0000259" key="5">
    <source>
        <dbReference type="Pfam" id="PF00171"/>
    </source>
</evidence>
<organism evidence="6 7">
    <name type="scientific">Advenella kashmirensis</name>
    <dbReference type="NCBI Taxonomy" id="310575"/>
    <lineage>
        <taxon>Bacteria</taxon>
        <taxon>Pseudomonadati</taxon>
        <taxon>Pseudomonadota</taxon>
        <taxon>Betaproteobacteria</taxon>
        <taxon>Burkholderiales</taxon>
        <taxon>Alcaligenaceae</taxon>
    </lineage>
</organism>
<keyword evidence="2 4" id="KW-0560">Oxidoreductase</keyword>
<gene>
    <name evidence="6" type="ORF">DD666_04460</name>
</gene>
<dbReference type="Proteomes" id="UP000264036">
    <property type="component" value="Unassembled WGS sequence"/>
</dbReference>
<dbReference type="InterPro" id="IPR016162">
    <property type="entry name" value="Ald_DH_N"/>
</dbReference>
<comment type="similarity">
    <text evidence="1 4">Belongs to the aldehyde dehydrogenase family.</text>
</comment>
<dbReference type="PROSITE" id="PS00687">
    <property type="entry name" value="ALDEHYDE_DEHYDR_GLU"/>
    <property type="match status" value="1"/>
</dbReference>
<evidence type="ECO:0000256" key="4">
    <source>
        <dbReference type="RuleBase" id="RU003345"/>
    </source>
</evidence>
<feature type="domain" description="Aldehyde dehydrogenase" evidence="5">
    <location>
        <begin position="19"/>
        <end position="467"/>
    </location>
</feature>
<dbReference type="AlphaFoldDB" id="A0A356LCB9"/>
<comment type="caution">
    <text evidence="6">The sequence shown here is derived from an EMBL/GenBank/DDBJ whole genome shotgun (WGS) entry which is preliminary data.</text>
</comment>
<evidence type="ECO:0000256" key="1">
    <source>
        <dbReference type="ARBA" id="ARBA00009986"/>
    </source>
</evidence>
<evidence type="ECO:0000256" key="3">
    <source>
        <dbReference type="PROSITE-ProRule" id="PRU10007"/>
    </source>
</evidence>
<proteinExistence type="inferred from homology"/>
<dbReference type="GO" id="GO:0016620">
    <property type="term" value="F:oxidoreductase activity, acting on the aldehyde or oxo group of donors, NAD or NADP as acceptor"/>
    <property type="evidence" value="ECO:0007669"/>
    <property type="project" value="InterPro"/>
</dbReference>
<dbReference type="PANTHER" id="PTHR11699">
    <property type="entry name" value="ALDEHYDE DEHYDROGENASE-RELATED"/>
    <property type="match status" value="1"/>
</dbReference>
<reference evidence="6 7" key="1">
    <citation type="journal article" date="2018" name="Nat. Biotechnol.">
        <title>A standardized bacterial taxonomy based on genome phylogeny substantially revises the tree of life.</title>
        <authorList>
            <person name="Parks D.H."/>
            <person name="Chuvochina M."/>
            <person name="Waite D.W."/>
            <person name="Rinke C."/>
            <person name="Skarshewski A."/>
            <person name="Chaumeil P.A."/>
            <person name="Hugenholtz P."/>
        </authorList>
    </citation>
    <scope>NUCLEOTIDE SEQUENCE [LARGE SCALE GENOMIC DNA]</scope>
    <source>
        <strain evidence="6">UBA10707</strain>
    </source>
</reference>
<evidence type="ECO:0000256" key="2">
    <source>
        <dbReference type="ARBA" id="ARBA00023002"/>
    </source>
</evidence>
<evidence type="ECO:0000313" key="6">
    <source>
        <dbReference type="EMBL" id="HBP28650.1"/>
    </source>
</evidence>
<dbReference type="InterPro" id="IPR016160">
    <property type="entry name" value="Ald_DH_CS_CYS"/>
</dbReference>
<dbReference type="FunFam" id="3.40.605.10:FF:000007">
    <property type="entry name" value="NAD/NADP-dependent betaine aldehyde dehydrogenase"/>
    <property type="match status" value="1"/>
</dbReference>
<protein>
    <submittedName>
        <fullName evidence="6">Aldehyde dehydrogenase</fullName>
    </submittedName>
</protein>